<name>A0A2W5QKS7_VARPD</name>
<accession>A0A2W5QKS7</accession>
<proteinExistence type="predicted"/>
<comment type="caution">
    <text evidence="1">The sequence shown here is derived from an EMBL/GenBank/DDBJ whole genome shotgun (WGS) entry which is preliminary data.</text>
</comment>
<gene>
    <name evidence="1" type="ORF">DI563_05320</name>
</gene>
<organism evidence="1 2">
    <name type="scientific">Variovorax paradoxus</name>
    <dbReference type="NCBI Taxonomy" id="34073"/>
    <lineage>
        <taxon>Bacteria</taxon>
        <taxon>Pseudomonadati</taxon>
        <taxon>Pseudomonadota</taxon>
        <taxon>Betaproteobacteria</taxon>
        <taxon>Burkholderiales</taxon>
        <taxon>Comamonadaceae</taxon>
        <taxon>Variovorax</taxon>
    </lineage>
</organism>
<evidence type="ECO:0000313" key="1">
    <source>
        <dbReference type="EMBL" id="PZQ76999.1"/>
    </source>
</evidence>
<evidence type="ECO:0000313" key="2">
    <source>
        <dbReference type="Proteomes" id="UP000249135"/>
    </source>
</evidence>
<dbReference type="Proteomes" id="UP000249135">
    <property type="component" value="Unassembled WGS sequence"/>
</dbReference>
<sequence length="255" mass="28565">MNSKKPAIDYGIYPSHDRVNFELVRNGHRHRKAFMHATYGGPKKALRAARAWRDTFLKDHPQQFKRDVAQRRRSDNSSGIPGVMPSIDASTGAIRLWIAATQVRPGEVLRKAFSVGRWGEKAKAMAIAERKKQLEAMDLNVLAGSHRARSNHVAQRYKGSPEPISLRISRQLPTVSEIPPELPNKRQKVGCSGVWLVYSKSGAPAAWQAMTRIGYDRQTKVFKIVDFGYEGALKMAIRERGDQVRRALALKASGP</sequence>
<reference evidence="1 2" key="1">
    <citation type="submission" date="2017-08" db="EMBL/GenBank/DDBJ databases">
        <title>Infants hospitalized years apart are colonized by the same room-sourced microbial strains.</title>
        <authorList>
            <person name="Brooks B."/>
            <person name="Olm M.R."/>
            <person name="Firek B.A."/>
            <person name="Baker R."/>
            <person name="Thomas B.C."/>
            <person name="Morowitz M.J."/>
            <person name="Banfield J.F."/>
        </authorList>
    </citation>
    <scope>NUCLEOTIDE SEQUENCE [LARGE SCALE GENOMIC DNA]</scope>
    <source>
        <strain evidence="1">S2_005_003_R2_41</strain>
    </source>
</reference>
<dbReference type="AlphaFoldDB" id="A0A2W5QKS7"/>
<evidence type="ECO:0008006" key="3">
    <source>
        <dbReference type="Google" id="ProtNLM"/>
    </source>
</evidence>
<protein>
    <recommendedName>
        <fullName evidence="3">AP2 domain-containing protein</fullName>
    </recommendedName>
</protein>
<dbReference type="EMBL" id="QFPP01000034">
    <property type="protein sequence ID" value="PZQ76999.1"/>
    <property type="molecule type" value="Genomic_DNA"/>
</dbReference>
<dbReference type="Gene3D" id="1.20.5.2050">
    <property type="match status" value="2"/>
</dbReference>